<dbReference type="PANTHER" id="PTHR34153">
    <property type="entry name" value="SI:CH211-262H13.3-RELATED-RELATED"/>
    <property type="match status" value="1"/>
</dbReference>
<feature type="region of interest" description="Disordered" evidence="1">
    <location>
        <begin position="85"/>
        <end position="147"/>
    </location>
</feature>
<reference evidence="2 3" key="1">
    <citation type="submission" date="2024-08" db="EMBL/GenBank/DDBJ databases">
        <authorList>
            <person name="Cucini C."/>
            <person name="Frati F."/>
        </authorList>
    </citation>
    <scope>NUCLEOTIDE SEQUENCE [LARGE SCALE GENOMIC DNA]</scope>
</reference>
<comment type="caution">
    <text evidence="2">The sequence shown here is derived from an EMBL/GenBank/DDBJ whole genome shotgun (WGS) entry which is preliminary data.</text>
</comment>
<feature type="region of interest" description="Disordered" evidence="1">
    <location>
        <begin position="209"/>
        <end position="237"/>
    </location>
</feature>
<feature type="compositionally biased region" description="Low complexity" evidence="1">
    <location>
        <begin position="123"/>
        <end position="141"/>
    </location>
</feature>
<keyword evidence="3" id="KW-1185">Reference proteome</keyword>
<dbReference type="EMBL" id="CAXLJM020000001">
    <property type="protein sequence ID" value="CAL8068028.1"/>
    <property type="molecule type" value="Genomic_DNA"/>
</dbReference>
<protein>
    <recommendedName>
        <fullName evidence="4">DUF4806 domain-containing protein</fullName>
    </recommendedName>
</protein>
<feature type="compositionally biased region" description="Basic and acidic residues" evidence="1">
    <location>
        <begin position="470"/>
        <end position="484"/>
    </location>
</feature>
<proteinExistence type="predicted"/>
<feature type="compositionally biased region" description="Polar residues" evidence="1">
    <location>
        <begin position="112"/>
        <end position="121"/>
    </location>
</feature>
<evidence type="ECO:0000256" key="1">
    <source>
        <dbReference type="SAM" id="MobiDB-lite"/>
    </source>
</evidence>
<feature type="compositionally biased region" description="Polar residues" evidence="1">
    <location>
        <begin position="85"/>
        <end position="96"/>
    </location>
</feature>
<evidence type="ECO:0008006" key="4">
    <source>
        <dbReference type="Google" id="ProtNLM"/>
    </source>
</evidence>
<feature type="region of interest" description="Disordered" evidence="1">
    <location>
        <begin position="249"/>
        <end position="268"/>
    </location>
</feature>
<evidence type="ECO:0000313" key="2">
    <source>
        <dbReference type="EMBL" id="CAL8068028.1"/>
    </source>
</evidence>
<gene>
    <name evidence="2" type="ORF">ODALV1_LOCUS75</name>
</gene>
<feature type="region of interest" description="Disordered" evidence="1">
    <location>
        <begin position="453"/>
        <end position="484"/>
    </location>
</feature>
<organism evidence="2 3">
    <name type="scientific">Orchesella dallaii</name>
    <dbReference type="NCBI Taxonomy" id="48710"/>
    <lineage>
        <taxon>Eukaryota</taxon>
        <taxon>Metazoa</taxon>
        <taxon>Ecdysozoa</taxon>
        <taxon>Arthropoda</taxon>
        <taxon>Hexapoda</taxon>
        <taxon>Collembola</taxon>
        <taxon>Entomobryomorpha</taxon>
        <taxon>Entomobryoidea</taxon>
        <taxon>Orchesellidae</taxon>
        <taxon>Orchesellinae</taxon>
        <taxon>Orchesella</taxon>
    </lineage>
</organism>
<feature type="compositionally biased region" description="Low complexity" evidence="1">
    <location>
        <begin position="249"/>
        <end position="259"/>
    </location>
</feature>
<name>A0ABP1PLG9_9HEXA</name>
<evidence type="ECO:0000313" key="3">
    <source>
        <dbReference type="Proteomes" id="UP001642540"/>
    </source>
</evidence>
<dbReference type="PANTHER" id="PTHR34153:SF2">
    <property type="entry name" value="SI:CH211-262H13.3-RELATED"/>
    <property type="match status" value="1"/>
</dbReference>
<accession>A0ABP1PLG9</accession>
<dbReference type="Proteomes" id="UP001642540">
    <property type="component" value="Unassembled WGS sequence"/>
</dbReference>
<sequence length="484" mass="53500">MSFYAVVEFPDENGATAVISSSWLRGNDNFCCWPTGPNCNTSKLAEKHAKVETRWTTYPCKVLGTFGSFKSAKKGCKRTEYTSHIESSATENTPTTRLRKRKCPQRLPNESLEPTFTSIKRNSPGTSTSSSCASSGSESDSYVTNDCPTAGLLQAPINRDNPPVAELGSEETDSVILGTPRLELVNHFTVPNSTSVLHPPVWPFNTTPRTQFTEPVHPSAVPTASSSQLTPPPPPFTYRLNEDSGASYSRVSESSYQSSTPHAPRSFRQSNEFRASNMKFALMLTETFPFTKKFDISVILLWIFLDFEKKVLQLLLKILENQTKLLRRLGSTDNDETSSCNLPIELPITNIADLRVFNQWLETSENNWSLRKELSVIGRQSIPSITTKLLSTLMTNELASFLSLTGKGKKTQAGIQGTPLIALIYGTVRLTKGGETATNTEVDNAIQKWLKGASDRDGGRKRRKTATCTEHNEDLHSELDEGNG</sequence>